<dbReference type="Gene3D" id="3.30.565.10">
    <property type="entry name" value="Histidine kinase-like ATPase, C-terminal domain"/>
    <property type="match status" value="1"/>
</dbReference>
<dbReference type="Pfam" id="PF00989">
    <property type="entry name" value="PAS"/>
    <property type="match status" value="1"/>
</dbReference>
<dbReference type="RefSeq" id="WP_052419797.1">
    <property type="nucleotide sequence ID" value="NZ_JMCB01000003.1"/>
</dbReference>
<feature type="domain" description="Histidine kinase" evidence="8">
    <location>
        <begin position="313"/>
        <end position="528"/>
    </location>
</feature>
<dbReference type="SMART" id="SM00387">
    <property type="entry name" value="HATPase_c"/>
    <property type="match status" value="1"/>
</dbReference>
<evidence type="ECO:0000259" key="8">
    <source>
        <dbReference type="PROSITE" id="PS50109"/>
    </source>
</evidence>
<dbReference type="InterPro" id="IPR035965">
    <property type="entry name" value="PAS-like_dom_sf"/>
</dbReference>
<gene>
    <name evidence="11" type="ORF">DB31_5171</name>
</gene>
<evidence type="ECO:0000256" key="6">
    <source>
        <dbReference type="ARBA" id="ARBA00023136"/>
    </source>
</evidence>
<comment type="catalytic activity">
    <reaction evidence="1">
        <text>ATP + protein L-histidine = ADP + protein N-phospho-L-histidine.</text>
        <dbReference type="EC" id="2.7.13.3"/>
    </reaction>
</comment>
<dbReference type="EC" id="2.7.13.3" evidence="2"/>
<dbReference type="GO" id="GO:0006355">
    <property type="term" value="P:regulation of DNA-templated transcription"/>
    <property type="evidence" value="ECO:0007669"/>
    <property type="project" value="InterPro"/>
</dbReference>
<feature type="domain" description="PAS" evidence="9">
    <location>
        <begin position="159"/>
        <end position="224"/>
    </location>
</feature>
<dbReference type="Gene3D" id="3.30.450.20">
    <property type="entry name" value="PAS domain"/>
    <property type="match status" value="2"/>
</dbReference>
<dbReference type="PROSITE" id="PS50113">
    <property type="entry name" value="PAC"/>
    <property type="match status" value="2"/>
</dbReference>
<dbReference type="PANTHER" id="PTHR42878">
    <property type="entry name" value="TWO-COMPONENT HISTIDINE KINASE"/>
    <property type="match status" value="1"/>
</dbReference>
<accession>A0A085WR16</accession>
<keyword evidence="3" id="KW-0597">Phosphoprotein</keyword>
<dbReference type="CDD" id="cd00130">
    <property type="entry name" value="PAS"/>
    <property type="match status" value="1"/>
</dbReference>
<dbReference type="GO" id="GO:0000155">
    <property type="term" value="F:phosphorelay sensor kinase activity"/>
    <property type="evidence" value="ECO:0007669"/>
    <property type="project" value="InterPro"/>
</dbReference>
<dbReference type="InterPro" id="IPR036890">
    <property type="entry name" value="HATPase_C_sf"/>
</dbReference>
<sequence length="541" mass="60962">MTATSASLAEPDRLSEELFHARHQALLRAIIDNISEGVSITDASGKWIYTSAFAERIYQTGPVTSADVPNEELTTRFGIFRSDGQTIFPVNELPVWQALKGKPARDVHMVIRNAQTPQGLHIRCTCIPLFSEQGELLGAMALTQDVDKQRQAEAEKQRSEQRYREIIETAQEGVWTIDAQACTTYVNGYMASMLGYTVEEMLGEPLFRFLDEECRQQALKNLDRRDRSPRGEVKDFRFLRKDGTPIWTSISTTPLFDEQGRYSGSLAMITDISQRRAAEEQVRQLNAELERRISERTAQLEFSNRELEAFAYTVAHDLRTPLRSIASFSDALVEDCGGQIDEVGQDYLRRIVGGARRMAELIDGILALSRVNSTALSTRPCDLSAMARVVLDQLQQLQPERKVRVSVQEGLVEQGDAQLLRSVFENLLGNAWKFTRERPDAEISFSAMRDEKGLRTYVVRDNGAGFDMAYREKLFGVFQRLHTQQEFEGNGVGLAAVQRIIRRHGGRIWAEGQPGRGATFFFTLNEYPLPPGTSASLPPRK</sequence>
<dbReference type="Pfam" id="PF00512">
    <property type="entry name" value="HisKA"/>
    <property type="match status" value="1"/>
</dbReference>
<evidence type="ECO:0000256" key="5">
    <source>
        <dbReference type="ARBA" id="ARBA00022777"/>
    </source>
</evidence>
<organism evidence="11 12">
    <name type="scientific">Hyalangium minutum</name>
    <dbReference type="NCBI Taxonomy" id="394096"/>
    <lineage>
        <taxon>Bacteria</taxon>
        <taxon>Pseudomonadati</taxon>
        <taxon>Myxococcota</taxon>
        <taxon>Myxococcia</taxon>
        <taxon>Myxococcales</taxon>
        <taxon>Cystobacterineae</taxon>
        <taxon>Archangiaceae</taxon>
        <taxon>Hyalangium</taxon>
    </lineage>
</organism>
<feature type="domain" description="PAC" evidence="10">
    <location>
        <begin position="232"/>
        <end position="284"/>
    </location>
</feature>
<dbReference type="CDD" id="cd00082">
    <property type="entry name" value="HisKA"/>
    <property type="match status" value="1"/>
</dbReference>
<keyword evidence="7" id="KW-0175">Coiled coil</keyword>
<dbReference type="InterPro" id="IPR003594">
    <property type="entry name" value="HATPase_dom"/>
</dbReference>
<dbReference type="PANTHER" id="PTHR42878:SF15">
    <property type="entry name" value="BACTERIOPHYTOCHROME"/>
    <property type="match status" value="1"/>
</dbReference>
<keyword evidence="4" id="KW-0808">Transferase</keyword>
<reference evidence="11 12" key="1">
    <citation type="submission" date="2014-04" db="EMBL/GenBank/DDBJ databases">
        <title>Genome assembly of Hyalangium minutum DSM 14724.</title>
        <authorList>
            <person name="Sharma G."/>
            <person name="Subramanian S."/>
        </authorList>
    </citation>
    <scope>NUCLEOTIDE SEQUENCE [LARGE SCALE GENOMIC DNA]</scope>
    <source>
        <strain evidence="11 12">DSM 14724</strain>
    </source>
</reference>
<evidence type="ECO:0000313" key="11">
    <source>
        <dbReference type="EMBL" id="KFE70129.1"/>
    </source>
</evidence>
<feature type="domain" description="PAC" evidence="10">
    <location>
        <begin position="105"/>
        <end position="158"/>
    </location>
</feature>
<keyword evidence="6" id="KW-0472">Membrane</keyword>
<keyword evidence="5" id="KW-0418">Kinase</keyword>
<dbReference type="PROSITE" id="PS50112">
    <property type="entry name" value="PAS"/>
    <property type="match status" value="1"/>
</dbReference>
<dbReference type="SMART" id="SM00091">
    <property type="entry name" value="PAS"/>
    <property type="match status" value="2"/>
</dbReference>
<dbReference type="InterPro" id="IPR005467">
    <property type="entry name" value="His_kinase_dom"/>
</dbReference>
<dbReference type="GO" id="GO:0016020">
    <property type="term" value="C:membrane"/>
    <property type="evidence" value="ECO:0007669"/>
    <property type="project" value="UniProtKB-SubCell"/>
</dbReference>
<evidence type="ECO:0000256" key="3">
    <source>
        <dbReference type="ARBA" id="ARBA00022553"/>
    </source>
</evidence>
<dbReference type="GO" id="GO:0007234">
    <property type="term" value="P:osmosensory signaling via phosphorelay pathway"/>
    <property type="evidence" value="ECO:0007669"/>
    <property type="project" value="TreeGrafter"/>
</dbReference>
<dbReference type="AlphaFoldDB" id="A0A085WR16"/>
<dbReference type="SUPFAM" id="SSF47384">
    <property type="entry name" value="Homodimeric domain of signal transducing histidine kinase"/>
    <property type="match status" value="1"/>
</dbReference>
<dbReference type="InterPro" id="IPR001610">
    <property type="entry name" value="PAC"/>
</dbReference>
<dbReference type="SMART" id="SM00086">
    <property type="entry name" value="PAC"/>
    <property type="match status" value="1"/>
</dbReference>
<dbReference type="InterPro" id="IPR050351">
    <property type="entry name" value="BphY/WalK/GraS-like"/>
</dbReference>
<feature type="coiled-coil region" evidence="7">
    <location>
        <begin position="275"/>
        <end position="306"/>
    </location>
</feature>
<evidence type="ECO:0000259" key="10">
    <source>
        <dbReference type="PROSITE" id="PS50113"/>
    </source>
</evidence>
<dbReference type="SUPFAM" id="SSF55874">
    <property type="entry name" value="ATPase domain of HSP90 chaperone/DNA topoisomerase II/histidine kinase"/>
    <property type="match status" value="1"/>
</dbReference>
<dbReference type="Gene3D" id="1.10.287.130">
    <property type="match status" value="1"/>
</dbReference>
<dbReference type="InterPro" id="IPR003661">
    <property type="entry name" value="HisK_dim/P_dom"/>
</dbReference>
<dbReference type="SUPFAM" id="SSF55785">
    <property type="entry name" value="PYP-like sensor domain (PAS domain)"/>
    <property type="match status" value="2"/>
</dbReference>
<dbReference type="InterPro" id="IPR000014">
    <property type="entry name" value="PAS"/>
</dbReference>
<evidence type="ECO:0000256" key="7">
    <source>
        <dbReference type="SAM" id="Coils"/>
    </source>
</evidence>
<dbReference type="EMBL" id="JMCB01000003">
    <property type="protein sequence ID" value="KFE70129.1"/>
    <property type="molecule type" value="Genomic_DNA"/>
</dbReference>
<dbReference type="PROSITE" id="PS50109">
    <property type="entry name" value="HIS_KIN"/>
    <property type="match status" value="1"/>
</dbReference>
<protein>
    <recommendedName>
        <fullName evidence="2">histidine kinase</fullName>
        <ecNumber evidence="2">2.7.13.3</ecNumber>
    </recommendedName>
</protein>
<dbReference type="InterPro" id="IPR036097">
    <property type="entry name" value="HisK_dim/P_sf"/>
</dbReference>
<name>A0A085WR16_9BACT</name>
<dbReference type="OrthoDB" id="9779002at2"/>
<dbReference type="PATRIC" id="fig|394096.3.peg.1653"/>
<evidence type="ECO:0000313" key="12">
    <source>
        <dbReference type="Proteomes" id="UP000028725"/>
    </source>
</evidence>
<dbReference type="PRINTS" id="PR00344">
    <property type="entry name" value="BCTRLSENSOR"/>
</dbReference>
<dbReference type="Proteomes" id="UP000028725">
    <property type="component" value="Unassembled WGS sequence"/>
</dbReference>
<keyword evidence="12" id="KW-1185">Reference proteome</keyword>
<dbReference type="InterPro" id="IPR004358">
    <property type="entry name" value="Sig_transdc_His_kin-like_C"/>
</dbReference>
<comment type="caution">
    <text evidence="11">The sequence shown here is derived from an EMBL/GenBank/DDBJ whole genome shotgun (WGS) entry which is preliminary data.</text>
</comment>
<evidence type="ECO:0000256" key="2">
    <source>
        <dbReference type="ARBA" id="ARBA00012438"/>
    </source>
</evidence>
<dbReference type="NCBIfam" id="TIGR00229">
    <property type="entry name" value="sensory_box"/>
    <property type="match status" value="1"/>
</dbReference>
<dbReference type="SMART" id="SM00388">
    <property type="entry name" value="HisKA"/>
    <property type="match status" value="1"/>
</dbReference>
<evidence type="ECO:0000256" key="4">
    <source>
        <dbReference type="ARBA" id="ARBA00022679"/>
    </source>
</evidence>
<dbReference type="GO" id="GO:0000156">
    <property type="term" value="F:phosphorelay response regulator activity"/>
    <property type="evidence" value="ECO:0007669"/>
    <property type="project" value="TreeGrafter"/>
</dbReference>
<dbReference type="STRING" id="394096.DB31_5171"/>
<dbReference type="Pfam" id="PF02518">
    <property type="entry name" value="HATPase_c"/>
    <property type="match status" value="1"/>
</dbReference>
<evidence type="ECO:0000256" key="1">
    <source>
        <dbReference type="ARBA" id="ARBA00000085"/>
    </source>
</evidence>
<dbReference type="FunFam" id="1.10.287.130:FF:000070">
    <property type="entry name" value="Histidine kinase sensor protein"/>
    <property type="match status" value="1"/>
</dbReference>
<dbReference type="GO" id="GO:0030295">
    <property type="term" value="F:protein kinase activator activity"/>
    <property type="evidence" value="ECO:0007669"/>
    <property type="project" value="TreeGrafter"/>
</dbReference>
<dbReference type="FunFam" id="3.30.565.10:FF:000006">
    <property type="entry name" value="Sensor histidine kinase WalK"/>
    <property type="match status" value="1"/>
</dbReference>
<proteinExistence type="predicted"/>
<evidence type="ECO:0000259" key="9">
    <source>
        <dbReference type="PROSITE" id="PS50112"/>
    </source>
</evidence>
<dbReference type="InterPro" id="IPR000700">
    <property type="entry name" value="PAS-assoc_C"/>
</dbReference>
<dbReference type="InterPro" id="IPR013767">
    <property type="entry name" value="PAS_fold"/>
</dbReference>